<evidence type="ECO:0000256" key="1">
    <source>
        <dbReference type="ARBA" id="ARBA00004651"/>
    </source>
</evidence>
<keyword evidence="7" id="KW-0406">Ion transport</keyword>
<evidence type="ECO:0000313" key="14">
    <source>
        <dbReference type="Proteomes" id="UP000095412"/>
    </source>
</evidence>
<keyword evidence="6" id="KW-0915">Sodium</keyword>
<feature type="transmembrane region" description="Helical" evidence="10">
    <location>
        <begin position="311"/>
        <end position="339"/>
    </location>
</feature>
<dbReference type="Proteomes" id="UP000095768">
    <property type="component" value="Unassembled WGS sequence"/>
</dbReference>
<keyword evidence="2" id="KW-0813">Transport</keyword>
<evidence type="ECO:0000256" key="9">
    <source>
        <dbReference type="ARBA" id="ARBA00023201"/>
    </source>
</evidence>
<dbReference type="GO" id="GO:0015386">
    <property type="term" value="F:potassium:proton antiporter activity"/>
    <property type="evidence" value="ECO:0007669"/>
    <property type="project" value="TreeGrafter"/>
</dbReference>
<dbReference type="GO" id="GO:0098719">
    <property type="term" value="P:sodium ion import across plasma membrane"/>
    <property type="evidence" value="ECO:0007669"/>
    <property type="project" value="TreeGrafter"/>
</dbReference>
<feature type="transmembrane region" description="Helical" evidence="10">
    <location>
        <begin position="155"/>
        <end position="177"/>
    </location>
</feature>
<evidence type="ECO:0000256" key="2">
    <source>
        <dbReference type="ARBA" id="ARBA00022448"/>
    </source>
</evidence>
<dbReference type="GO" id="GO:0051453">
    <property type="term" value="P:regulation of intracellular pH"/>
    <property type="evidence" value="ECO:0007669"/>
    <property type="project" value="TreeGrafter"/>
</dbReference>
<dbReference type="EMBL" id="FMPI01000008">
    <property type="protein sequence ID" value="SCS91213.1"/>
    <property type="molecule type" value="Genomic_DNA"/>
</dbReference>
<feature type="transmembrane region" description="Helical" evidence="10">
    <location>
        <begin position="183"/>
        <end position="208"/>
    </location>
</feature>
<feature type="transmembrane region" description="Helical" evidence="10">
    <location>
        <begin position="229"/>
        <end position="252"/>
    </location>
</feature>
<evidence type="ECO:0000256" key="5">
    <source>
        <dbReference type="ARBA" id="ARBA00022989"/>
    </source>
</evidence>
<proteinExistence type="predicted"/>
<evidence type="ECO:0000256" key="6">
    <source>
        <dbReference type="ARBA" id="ARBA00023053"/>
    </source>
</evidence>
<dbReference type="OrthoDB" id="9809206at2"/>
<dbReference type="EMBL" id="FMPG01000003">
    <property type="protein sequence ID" value="SCS82980.1"/>
    <property type="molecule type" value="Genomic_DNA"/>
</dbReference>
<keyword evidence="3" id="KW-1003">Cell membrane</keyword>
<feature type="transmembrane region" description="Helical" evidence="10">
    <location>
        <begin position="398"/>
        <end position="420"/>
    </location>
</feature>
<dbReference type="PANTHER" id="PTHR10110:SF86">
    <property type="entry name" value="SODIUM_HYDROGEN EXCHANGER 7"/>
    <property type="match status" value="1"/>
</dbReference>
<sequence>MLLLEAFLIFIIAVIISSIIHNKFPKIPMAFVQIGLGVCLYVLPIPIQFEFDSEVFMMAVIAPLLFVEGTHVSRAKLLEYRKPIILMAMALVFTTVIGVGYFIGWIWPDLPMPAAFAIAAILCPTDAVAVQAITKGKILPKGALSILEGESLLNDAAGIISFKIAVTALVTGAFSAFDAIEQFIISTILGILIGAIFGFIIVRLRIYLSMNKGLKDSNTMIFIQLLTPFAVYFIAEILHASGIIAVVIAGLIHGFERDRLIRAQTELQMNYNQIWRTLSYVLNGFVFVVLGYIIPKVVSEIVKQEPENIKFLIITTILIALAIYVFRFIWVFILFKQFYYPNNIQSYLNDAQEPAPRRVHYAFIMTMCGIHGTISLSMALTLPTLLAQQQPFAFKNDLLFIASLMVIISLVVAQIILPLITPSENRVTSSSMSYAAAKLYIVQNVIKHFKEKSKEQTSENYNSVISDYFDELSFLLQMTPEDKNTKELHRLEEIATAEETETLERLVDQKKVNRQTILNYRSALETSKQFKESTIIHKLKMVIKMLILRLRAKKHVSSSEIKDFKSNFQEVTKVMRIVHHNVALRIKTEQTKDNVLEVSAVLNQYYNRLHKVRKHRNQRHQTPAAKAIEHKFEALYMQRAILDKLIKHNKIDTDIASQVRENINYNEIILAKKQ</sequence>
<feature type="transmembrane region" description="Helical" evidence="10">
    <location>
        <begin position="6"/>
        <end position="24"/>
    </location>
</feature>
<dbReference type="PANTHER" id="PTHR10110">
    <property type="entry name" value="SODIUM/HYDROGEN EXCHANGER"/>
    <property type="match status" value="1"/>
</dbReference>
<dbReference type="GO" id="GO:0015385">
    <property type="term" value="F:sodium:proton antiporter activity"/>
    <property type="evidence" value="ECO:0007669"/>
    <property type="project" value="InterPro"/>
</dbReference>
<dbReference type="Gene3D" id="6.10.140.1330">
    <property type="match status" value="1"/>
</dbReference>
<evidence type="ECO:0000313" key="15">
    <source>
        <dbReference type="Proteomes" id="UP000095768"/>
    </source>
</evidence>
<dbReference type="Pfam" id="PF00999">
    <property type="entry name" value="Na_H_Exchanger"/>
    <property type="match status" value="1"/>
</dbReference>
<evidence type="ECO:0000313" key="13">
    <source>
        <dbReference type="EMBL" id="SCS91213.1"/>
    </source>
</evidence>
<evidence type="ECO:0000256" key="7">
    <source>
        <dbReference type="ARBA" id="ARBA00023065"/>
    </source>
</evidence>
<feature type="transmembrane region" description="Helical" evidence="10">
    <location>
        <begin position="31"/>
        <end position="49"/>
    </location>
</feature>
<evidence type="ECO:0000256" key="10">
    <source>
        <dbReference type="SAM" id="Phobius"/>
    </source>
</evidence>
<keyword evidence="8 10" id="KW-0472">Membrane</keyword>
<feature type="domain" description="Cation/H+ exchanger transmembrane" evidence="11">
    <location>
        <begin position="13"/>
        <end position="419"/>
    </location>
</feature>
<name>A0A1D4LYH5_9STAP</name>
<evidence type="ECO:0000313" key="12">
    <source>
        <dbReference type="EMBL" id="SCS82980.1"/>
    </source>
</evidence>
<feature type="transmembrane region" description="Helical" evidence="10">
    <location>
        <begin position="55"/>
        <end position="72"/>
    </location>
</feature>
<dbReference type="AlphaFoldDB" id="A0A1D4LYH5"/>
<dbReference type="InterPro" id="IPR006153">
    <property type="entry name" value="Cation/H_exchanger_TM"/>
</dbReference>
<dbReference type="GO" id="GO:0005886">
    <property type="term" value="C:plasma membrane"/>
    <property type="evidence" value="ECO:0007669"/>
    <property type="project" value="UniProtKB-SubCell"/>
</dbReference>
<organism evidence="12 15">
    <name type="scientific">Staphylococcus caeli</name>
    <dbReference type="NCBI Taxonomy" id="2201815"/>
    <lineage>
        <taxon>Bacteria</taxon>
        <taxon>Bacillati</taxon>
        <taxon>Bacillota</taxon>
        <taxon>Bacilli</taxon>
        <taxon>Bacillales</taxon>
        <taxon>Staphylococcaceae</taxon>
        <taxon>Staphylococcus</taxon>
    </lineage>
</organism>
<protein>
    <submittedName>
        <fullName evidence="12">NhaP-type Na+ H+ and K+ H+ antiporter</fullName>
    </submittedName>
</protein>
<accession>A0A1D4LYH5</accession>
<evidence type="ECO:0000256" key="3">
    <source>
        <dbReference type="ARBA" id="ARBA00022475"/>
    </source>
</evidence>
<dbReference type="InterPro" id="IPR018422">
    <property type="entry name" value="Cation/H_exchanger_CPA1"/>
</dbReference>
<reference evidence="13 14" key="1">
    <citation type="submission" date="2016-09" db="EMBL/GenBank/DDBJ databases">
        <authorList>
            <consortium name="Pathogen Informatics"/>
            <person name="Sun Q."/>
            <person name="Inoue M."/>
        </authorList>
    </citation>
    <scope>NUCLEOTIDE SEQUENCE [LARGE SCALE GENOMIC DNA]</scope>
    <source>
        <strain evidence="13 14">82C</strain>
    </source>
</reference>
<evidence type="ECO:0000256" key="8">
    <source>
        <dbReference type="ARBA" id="ARBA00023136"/>
    </source>
</evidence>
<evidence type="ECO:0000259" key="11">
    <source>
        <dbReference type="Pfam" id="PF00999"/>
    </source>
</evidence>
<reference evidence="12 15" key="2">
    <citation type="submission" date="2016-09" db="EMBL/GenBank/DDBJ databases">
        <authorList>
            <consortium name="Pathogen Informatics"/>
        </authorList>
    </citation>
    <scope>NUCLEOTIDE SEQUENCE [LARGE SCALE GENOMIC DNA]</scope>
    <source>
        <strain evidence="12 15">82B</strain>
    </source>
</reference>
<evidence type="ECO:0000256" key="4">
    <source>
        <dbReference type="ARBA" id="ARBA00022692"/>
    </source>
</evidence>
<dbReference type="RefSeq" id="WP_069995528.1">
    <property type="nucleotide sequence ID" value="NZ_FMPG01000003.1"/>
</dbReference>
<keyword evidence="9" id="KW-0739">Sodium transport</keyword>
<feature type="transmembrane region" description="Helical" evidence="10">
    <location>
        <begin position="84"/>
        <end position="107"/>
    </location>
</feature>
<comment type="subcellular location">
    <subcellularLocation>
        <location evidence="1">Cell membrane</location>
        <topology evidence="1">Multi-pass membrane protein</topology>
    </subcellularLocation>
</comment>
<dbReference type="Proteomes" id="UP000095412">
    <property type="component" value="Unassembled WGS sequence"/>
</dbReference>
<keyword evidence="5 10" id="KW-1133">Transmembrane helix</keyword>
<feature type="transmembrane region" description="Helical" evidence="10">
    <location>
        <begin position="278"/>
        <end position="299"/>
    </location>
</feature>
<gene>
    <name evidence="12" type="primary">nhaK_2</name>
    <name evidence="12" type="ORF">SAMEA2297795_01256</name>
    <name evidence="13" type="ORF">SAMEA2297796_01353</name>
</gene>
<keyword evidence="14" id="KW-1185">Reference proteome</keyword>
<keyword evidence="4 10" id="KW-0812">Transmembrane</keyword>
<feature type="transmembrane region" description="Helical" evidence="10">
    <location>
        <begin position="359"/>
        <end position="386"/>
    </location>
</feature>